<feature type="transmembrane region" description="Helical" evidence="1">
    <location>
        <begin position="37"/>
        <end position="55"/>
    </location>
</feature>
<keyword evidence="1" id="KW-0812">Transmembrane</keyword>
<feature type="transmembrane region" description="Helical" evidence="1">
    <location>
        <begin position="67"/>
        <end position="89"/>
    </location>
</feature>
<dbReference type="Pfam" id="PF00892">
    <property type="entry name" value="EamA"/>
    <property type="match status" value="2"/>
</dbReference>
<feature type="transmembrane region" description="Helical" evidence="1">
    <location>
        <begin position="174"/>
        <end position="198"/>
    </location>
</feature>
<dbReference type="OrthoDB" id="7818056at2"/>
<evidence type="ECO:0000313" key="3">
    <source>
        <dbReference type="EMBL" id="KXF76960.1"/>
    </source>
</evidence>
<dbReference type="AlphaFoldDB" id="A0A135HUV6"/>
<dbReference type="EMBL" id="LNTU01000023">
    <property type="protein sequence ID" value="KXF76960.1"/>
    <property type="molecule type" value="Genomic_DNA"/>
</dbReference>
<organism evidence="3 4">
    <name type="scientific">Paramesorhizobium deserti</name>
    <dbReference type="NCBI Taxonomy" id="1494590"/>
    <lineage>
        <taxon>Bacteria</taxon>
        <taxon>Pseudomonadati</taxon>
        <taxon>Pseudomonadota</taxon>
        <taxon>Alphaproteobacteria</taxon>
        <taxon>Hyphomicrobiales</taxon>
        <taxon>Phyllobacteriaceae</taxon>
        <taxon>Paramesorhizobium</taxon>
    </lineage>
</organism>
<keyword evidence="1" id="KW-0472">Membrane</keyword>
<dbReference type="Gene3D" id="1.10.3730.20">
    <property type="match status" value="1"/>
</dbReference>
<dbReference type="InterPro" id="IPR037185">
    <property type="entry name" value="EmrE-like"/>
</dbReference>
<name>A0A135HUV6_9HYPH</name>
<sequence length="311" mass="33433">MALSPNVRSCIFMMLAMASFTVNDSITKYLSESMNTGQIMLLRGLLATTVILLIARQRRALIPVRKALHPMILLRAFGEMGATIAYLVALAHLPLAFTSAVFQSVPLAVTMCAALFLKEQVGWRRWLAITIGFVGVLIIVRPGTDGISPYALLLLAGVAFTACRDLATRRVPDVIPTLMISALTSFAVTLTGAALVVPMGGWSPVGWSEIGLLVIASLLLLIGYHFIILAMREGEISFVSPFRYTSLLWSILLGFVIFGDIPGLPTIIGSAIVVLSGIYTLYRESVVARRGRVASSAVKLPDEAAAAARVE</sequence>
<feature type="domain" description="EamA" evidence="2">
    <location>
        <begin position="9"/>
        <end position="140"/>
    </location>
</feature>
<comment type="caution">
    <text evidence="3">The sequence shown here is derived from an EMBL/GenBank/DDBJ whole genome shotgun (WGS) entry which is preliminary data.</text>
</comment>
<proteinExistence type="predicted"/>
<feature type="transmembrane region" description="Helical" evidence="1">
    <location>
        <begin position="126"/>
        <end position="144"/>
    </location>
</feature>
<feature type="transmembrane region" description="Helical" evidence="1">
    <location>
        <begin position="12"/>
        <end position="31"/>
    </location>
</feature>
<feature type="transmembrane region" description="Helical" evidence="1">
    <location>
        <begin position="210"/>
        <end position="230"/>
    </location>
</feature>
<dbReference type="InterPro" id="IPR000620">
    <property type="entry name" value="EamA_dom"/>
</dbReference>
<evidence type="ECO:0000256" key="1">
    <source>
        <dbReference type="SAM" id="Phobius"/>
    </source>
</evidence>
<dbReference type="GO" id="GO:0016020">
    <property type="term" value="C:membrane"/>
    <property type="evidence" value="ECO:0007669"/>
    <property type="project" value="InterPro"/>
</dbReference>
<gene>
    <name evidence="3" type="ORF">ATN84_13255</name>
</gene>
<accession>A0A135HUV6</accession>
<feature type="domain" description="EamA" evidence="2">
    <location>
        <begin position="151"/>
        <end position="276"/>
    </location>
</feature>
<evidence type="ECO:0000259" key="2">
    <source>
        <dbReference type="Pfam" id="PF00892"/>
    </source>
</evidence>
<keyword evidence="4" id="KW-1185">Reference proteome</keyword>
<dbReference type="Proteomes" id="UP000070107">
    <property type="component" value="Unassembled WGS sequence"/>
</dbReference>
<feature type="transmembrane region" description="Helical" evidence="1">
    <location>
        <begin position="95"/>
        <end position="117"/>
    </location>
</feature>
<feature type="transmembrane region" description="Helical" evidence="1">
    <location>
        <begin position="150"/>
        <end position="167"/>
    </location>
</feature>
<dbReference type="SUPFAM" id="SSF103481">
    <property type="entry name" value="Multidrug resistance efflux transporter EmrE"/>
    <property type="match status" value="2"/>
</dbReference>
<feature type="transmembrane region" description="Helical" evidence="1">
    <location>
        <begin position="242"/>
        <end position="258"/>
    </location>
</feature>
<dbReference type="STRING" id="1494590.ATN84_13255"/>
<dbReference type="PANTHER" id="PTHR22911:SF103">
    <property type="entry name" value="BLR2811 PROTEIN"/>
    <property type="match status" value="1"/>
</dbReference>
<evidence type="ECO:0000313" key="4">
    <source>
        <dbReference type="Proteomes" id="UP000070107"/>
    </source>
</evidence>
<reference evidence="3 4" key="1">
    <citation type="submission" date="2015-11" db="EMBL/GenBank/DDBJ databases">
        <title>Draft genome sequence of Paramesorhizobium deserti A-3-E, a strain highly resistant to diverse beta-lactam antibiotics.</title>
        <authorList>
            <person name="Lv R."/>
            <person name="Yang X."/>
            <person name="Fang N."/>
            <person name="Guo J."/>
            <person name="Luo X."/>
            <person name="Peng F."/>
            <person name="Yang R."/>
            <person name="Cui Y."/>
            <person name="Fang C."/>
            <person name="Song Y."/>
        </authorList>
    </citation>
    <scope>NUCLEOTIDE SEQUENCE [LARGE SCALE GENOMIC DNA]</scope>
    <source>
        <strain evidence="3 4">A-3-E</strain>
    </source>
</reference>
<feature type="transmembrane region" description="Helical" evidence="1">
    <location>
        <begin position="264"/>
        <end position="282"/>
    </location>
</feature>
<keyword evidence="1" id="KW-1133">Transmembrane helix</keyword>
<dbReference type="PANTHER" id="PTHR22911">
    <property type="entry name" value="ACYL-MALONYL CONDENSING ENZYME-RELATED"/>
    <property type="match status" value="1"/>
</dbReference>
<protein>
    <recommendedName>
        <fullName evidence="2">EamA domain-containing protein</fullName>
    </recommendedName>
</protein>